<organism evidence="1 2">
    <name type="scientific">Pseudonocardia zijingensis</name>
    <dbReference type="NCBI Taxonomy" id="153376"/>
    <lineage>
        <taxon>Bacteria</taxon>
        <taxon>Bacillati</taxon>
        <taxon>Actinomycetota</taxon>
        <taxon>Actinomycetes</taxon>
        <taxon>Pseudonocardiales</taxon>
        <taxon>Pseudonocardiaceae</taxon>
        <taxon>Pseudonocardia</taxon>
    </lineage>
</organism>
<reference evidence="1 2" key="1">
    <citation type="journal article" date="2019" name="Int. J. Syst. Evol. Microbiol.">
        <title>The Global Catalogue of Microorganisms (GCM) 10K type strain sequencing project: providing services to taxonomists for standard genome sequencing and annotation.</title>
        <authorList>
            <consortium name="The Broad Institute Genomics Platform"/>
            <consortium name="The Broad Institute Genome Sequencing Center for Infectious Disease"/>
            <person name="Wu L."/>
            <person name="Ma J."/>
        </authorList>
    </citation>
    <scope>NUCLEOTIDE SEQUENCE [LARGE SCALE GENOMIC DNA]</scope>
    <source>
        <strain evidence="1 2">JCM 11117</strain>
    </source>
</reference>
<dbReference type="InterPro" id="IPR015057">
    <property type="entry name" value="Rv2632c-like"/>
</dbReference>
<dbReference type="EMBL" id="BAAAHP010000095">
    <property type="protein sequence ID" value="GAA0940002.1"/>
    <property type="molecule type" value="Genomic_DNA"/>
</dbReference>
<protein>
    <submittedName>
        <fullName evidence="1">DUF1876 domain-containing protein</fullName>
    </submittedName>
</protein>
<name>A0ABN1QAQ2_9PSEU</name>
<dbReference type="Proteomes" id="UP001499967">
    <property type="component" value="Unassembled WGS sequence"/>
</dbReference>
<dbReference type="Pfam" id="PF08962">
    <property type="entry name" value="Rv2632c-like"/>
    <property type="match status" value="1"/>
</dbReference>
<dbReference type="InterPro" id="IPR038070">
    <property type="entry name" value="Rv2632c-like_sf"/>
</dbReference>
<comment type="caution">
    <text evidence="1">The sequence shown here is derived from an EMBL/GenBank/DDBJ whole genome shotgun (WGS) entry which is preliminary data.</text>
</comment>
<dbReference type="Gene3D" id="3.30.160.240">
    <property type="entry name" value="Rv1738"/>
    <property type="match status" value="1"/>
</dbReference>
<dbReference type="RefSeq" id="WP_343942464.1">
    <property type="nucleotide sequence ID" value="NZ_BAAAHP010000095.1"/>
</dbReference>
<evidence type="ECO:0000313" key="2">
    <source>
        <dbReference type="Proteomes" id="UP001499967"/>
    </source>
</evidence>
<dbReference type="SUPFAM" id="SSF143212">
    <property type="entry name" value="Rv2632c-like"/>
    <property type="match status" value="1"/>
</dbReference>
<gene>
    <name evidence="1" type="ORF">GCM10009559_34770</name>
</gene>
<dbReference type="PROSITE" id="PS50890">
    <property type="entry name" value="PUA"/>
    <property type="match status" value="1"/>
</dbReference>
<accession>A0ABN1QAQ2</accession>
<sequence length="88" mass="9445">MIAAKRWNVVVTIDEHDGHTRAAARMHTRDGDLVGVGLARCNPAERDVPEIGDEIAVARAFADLSNHLLACAAADVGENTDERGVRRG</sequence>
<keyword evidence="2" id="KW-1185">Reference proteome</keyword>
<evidence type="ECO:0000313" key="1">
    <source>
        <dbReference type="EMBL" id="GAA0940002.1"/>
    </source>
</evidence>
<proteinExistence type="predicted"/>